<dbReference type="Gene3D" id="3.40.50.150">
    <property type="entry name" value="Vaccinia Virus protein VP39"/>
    <property type="match status" value="1"/>
</dbReference>
<feature type="binding site" evidence="6">
    <location>
        <position position="238"/>
    </location>
    <ligand>
        <name>S-adenosyl-L-methionine</name>
        <dbReference type="ChEBI" id="CHEBI:59789"/>
    </ligand>
</feature>
<keyword evidence="2 6" id="KW-0963">Cytoplasm</keyword>
<dbReference type="EMBL" id="JACNLK010000029">
    <property type="protein sequence ID" value="MBC8208160.1"/>
    <property type="molecule type" value="Genomic_DNA"/>
</dbReference>
<dbReference type="GO" id="GO:0008276">
    <property type="term" value="F:protein methyltransferase activity"/>
    <property type="evidence" value="ECO:0007669"/>
    <property type="project" value="UniProtKB-UniRule"/>
</dbReference>
<dbReference type="Pfam" id="PF06325">
    <property type="entry name" value="PrmA"/>
    <property type="match status" value="1"/>
</dbReference>
<accession>A0A8J6NAY8</accession>
<comment type="caution">
    <text evidence="7">The sequence shown here is derived from an EMBL/GenBank/DDBJ whole genome shotgun (WGS) entry which is preliminary data.</text>
</comment>
<sequence>MKADEQVVHSRLHVAVTSPRIMAESVSDFIEGLGGVGVEMTIDPPGPVVVVNAFFEEADPGVLAREQRVLEIENHVAMLADIFGVEVPRVSAELLQDEDWSQSWKVHFAPFAILPDLIIAPTWDPYEPKGEELVLTMDPGMAFGTGHHATTALSLRILREVIGAGSVAKVLDVGTGTGILAMGAALFGATAVTAIDNDPLAVAAARENVEMNHLEERVTVSSQDLAEMAGPFDLIVANIIHDVLQEMAPALTYLLRPTGSLVLSGLLHGEQVESISATFAGLGWVVCCQEKREEWAALHLVRG</sequence>
<comment type="subcellular location">
    <subcellularLocation>
        <location evidence="6">Cytoplasm</location>
    </subcellularLocation>
</comment>
<dbReference type="SUPFAM" id="SSF53335">
    <property type="entry name" value="S-adenosyl-L-methionine-dependent methyltransferases"/>
    <property type="match status" value="1"/>
</dbReference>
<name>A0A8J6NAY8_9BACT</name>
<keyword evidence="7" id="KW-0687">Ribonucleoprotein</keyword>
<dbReference type="GO" id="GO:0032259">
    <property type="term" value="P:methylation"/>
    <property type="evidence" value="ECO:0007669"/>
    <property type="project" value="UniProtKB-KW"/>
</dbReference>
<evidence type="ECO:0000256" key="5">
    <source>
        <dbReference type="ARBA" id="ARBA00022691"/>
    </source>
</evidence>
<evidence type="ECO:0000256" key="3">
    <source>
        <dbReference type="ARBA" id="ARBA00022603"/>
    </source>
</evidence>
<evidence type="ECO:0000313" key="7">
    <source>
        <dbReference type="EMBL" id="MBC8208160.1"/>
    </source>
</evidence>
<dbReference type="PANTHER" id="PTHR43648:SF1">
    <property type="entry name" value="ELECTRON TRANSFER FLAVOPROTEIN BETA SUBUNIT LYSINE METHYLTRANSFERASE"/>
    <property type="match status" value="1"/>
</dbReference>
<keyword evidence="5 6" id="KW-0949">S-adenosyl-L-methionine</keyword>
<feature type="binding site" evidence="6">
    <location>
        <position position="196"/>
    </location>
    <ligand>
        <name>S-adenosyl-L-methionine</name>
        <dbReference type="ChEBI" id="CHEBI:59789"/>
    </ligand>
</feature>
<comment type="catalytic activity">
    <reaction evidence="6">
        <text>L-lysyl-[protein] + 3 S-adenosyl-L-methionine = N(6),N(6),N(6)-trimethyl-L-lysyl-[protein] + 3 S-adenosyl-L-homocysteine + 3 H(+)</text>
        <dbReference type="Rhea" id="RHEA:54192"/>
        <dbReference type="Rhea" id="RHEA-COMP:9752"/>
        <dbReference type="Rhea" id="RHEA-COMP:13826"/>
        <dbReference type="ChEBI" id="CHEBI:15378"/>
        <dbReference type="ChEBI" id="CHEBI:29969"/>
        <dbReference type="ChEBI" id="CHEBI:57856"/>
        <dbReference type="ChEBI" id="CHEBI:59789"/>
        <dbReference type="ChEBI" id="CHEBI:61961"/>
    </reaction>
</comment>
<protein>
    <recommendedName>
        <fullName evidence="6">Ribosomal protein L11 methyltransferase</fullName>
        <shortName evidence="6">L11 Mtase</shortName>
        <ecNumber evidence="6">2.1.1.-</ecNumber>
    </recommendedName>
</protein>
<dbReference type="EC" id="2.1.1.-" evidence="6"/>
<evidence type="ECO:0000256" key="2">
    <source>
        <dbReference type="ARBA" id="ARBA00022490"/>
    </source>
</evidence>
<keyword evidence="7" id="KW-0689">Ribosomal protein</keyword>
<dbReference type="AlphaFoldDB" id="A0A8J6NAY8"/>
<proteinExistence type="inferred from homology"/>
<dbReference type="InterPro" id="IPR050078">
    <property type="entry name" value="Ribosomal_L11_MeTrfase_PrmA"/>
</dbReference>
<reference evidence="7 8" key="1">
    <citation type="submission" date="2020-08" db="EMBL/GenBank/DDBJ databases">
        <title>Bridging the membrane lipid divide: bacteria of the FCB group superphylum have the potential to synthesize archaeal ether lipids.</title>
        <authorList>
            <person name="Villanueva L."/>
            <person name="Von Meijenfeldt F.A.B."/>
            <person name="Westbye A.B."/>
            <person name="Yadav S."/>
            <person name="Hopmans E.C."/>
            <person name="Dutilh B.E."/>
            <person name="Sinninghe Damste J.S."/>
        </authorList>
    </citation>
    <scope>NUCLEOTIDE SEQUENCE [LARGE SCALE GENOMIC DNA]</scope>
    <source>
        <strain evidence="7">NIOZ-UU81</strain>
    </source>
</reference>
<feature type="binding site" evidence="6">
    <location>
        <position position="151"/>
    </location>
    <ligand>
        <name>S-adenosyl-L-methionine</name>
        <dbReference type="ChEBI" id="CHEBI:59789"/>
    </ligand>
</feature>
<gene>
    <name evidence="6 7" type="primary">prmA</name>
    <name evidence="7" type="ORF">H8E79_03195</name>
</gene>
<organism evidence="7 8">
    <name type="scientific">Candidatus Desulfatifera sulfidica</name>
    <dbReference type="NCBI Taxonomy" id="2841691"/>
    <lineage>
        <taxon>Bacteria</taxon>
        <taxon>Pseudomonadati</taxon>
        <taxon>Thermodesulfobacteriota</taxon>
        <taxon>Desulfobulbia</taxon>
        <taxon>Desulfobulbales</taxon>
        <taxon>Desulfobulbaceae</taxon>
        <taxon>Candidatus Desulfatifera</taxon>
    </lineage>
</organism>
<dbReference type="GO" id="GO:0005737">
    <property type="term" value="C:cytoplasm"/>
    <property type="evidence" value="ECO:0007669"/>
    <property type="project" value="UniProtKB-SubCell"/>
</dbReference>
<feature type="binding site" evidence="6">
    <location>
        <position position="174"/>
    </location>
    <ligand>
        <name>S-adenosyl-L-methionine</name>
        <dbReference type="ChEBI" id="CHEBI:59789"/>
    </ligand>
</feature>
<evidence type="ECO:0000256" key="1">
    <source>
        <dbReference type="ARBA" id="ARBA00009741"/>
    </source>
</evidence>
<dbReference type="InterPro" id="IPR029063">
    <property type="entry name" value="SAM-dependent_MTases_sf"/>
</dbReference>
<dbReference type="InterPro" id="IPR004498">
    <property type="entry name" value="Ribosomal_PrmA_MeTrfase"/>
</dbReference>
<dbReference type="CDD" id="cd02440">
    <property type="entry name" value="AdoMet_MTases"/>
    <property type="match status" value="1"/>
</dbReference>
<dbReference type="PANTHER" id="PTHR43648">
    <property type="entry name" value="ELECTRON TRANSFER FLAVOPROTEIN BETA SUBUNIT LYSINE METHYLTRANSFERASE"/>
    <property type="match status" value="1"/>
</dbReference>
<comment type="function">
    <text evidence="6">Methylates ribosomal protein L11.</text>
</comment>
<comment type="similarity">
    <text evidence="1 6">Belongs to the methyltransferase superfamily. PrmA family.</text>
</comment>
<keyword evidence="4 6" id="KW-0808">Transferase</keyword>
<dbReference type="NCBIfam" id="TIGR00406">
    <property type="entry name" value="prmA"/>
    <property type="match status" value="1"/>
</dbReference>
<dbReference type="HAMAP" id="MF_00735">
    <property type="entry name" value="Methyltr_PrmA"/>
    <property type="match status" value="1"/>
</dbReference>
<evidence type="ECO:0000313" key="8">
    <source>
        <dbReference type="Proteomes" id="UP000599024"/>
    </source>
</evidence>
<dbReference type="Proteomes" id="UP000599024">
    <property type="component" value="Unassembled WGS sequence"/>
</dbReference>
<evidence type="ECO:0000256" key="4">
    <source>
        <dbReference type="ARBA" id="ARBA00022679"/>
    </source>
</evidence>
<dbReference type="GO" id="GO:0005840">
    <property type="term" value="C:ribosome"/>
    <property type="evidence" value="ECO:0007669"/>
    <property type="project" value="UniProtKB-KW"/>
</dbReference>
<evidence type="ECO:0000256" key="6">
    <source>
        <dbReference type="HAMAP-Rule" id="MF_00735"/>
    </source>
</evidence>
<keyword evidence="3 6" id="KW-0489">Methyltransferase</keyword>